<dbReference type="GO" id="GO:0016987">
    <property type="term" value="F:sigma factor activity"/>
    <property type="evidence" value="ECO:0007669"/>
    <property type="project" value="UniProtKB-KW"/>
</dbReference>
<evidence type="ECO:0000259" key="5">
    <source>
        <dbReference type="Pfam" id="PF04542"/>
    </source>
</evidence>
<proteinExistence type="inferred from homology"/>
<dbReference type="Pfam" id="PF08281">
    <property type="entry name" value="Sigma70_r4_2"/>
    <property type="match status" value="1"/>
</dbReference>
<dbReference type="InterPro" id="IPR039425">
    <property type="entry name" value="RNA_pol_sigma-70-like"/>
</dbReference>
<feature type="domain" description="RNA polymerase sigma-70 region 2" evidence="5">
    <location>
        <begin position="4"/>
        <end position="52"/>
    </location>
</feature>
<dbReference type="Pfam" id="PF04542">
    <property type="entry name" value="Sigma70_r2"/>
    <property type="match status" value="1"/>
</dbReference>
<dbReference type="Gene3D" id="1.10.1740.10">
    <property type="match status" value="1"/>
</dbReference>
<dbReference type="InterPro" id="IPR014284">
    <property type="entry name" value="RNA_pol_sigma-70_dom"/>
</dbReference>
<protein>
    <submittedName>
        <fullName evidence="7">RNA polymerase sigma-70 factor, ECF subfamily</fullName>
    </submittedName>
</protein>
<keyword evidence="2" id="KW-0805">Transcription regulation</keyword>
<dbReference type="InterPro" id="IPR007627">
    <property type="entry name" value="RNA_pol_sigma70_r2"/>
</dbReference>
<dbReference type="SUPFAM" id="SSF88946">
    <property type="entry name" value="Sigma2 domain of RNA polymerase sigma factors"/>
    <property type="match status" value="1"/>
</dbReference>
<name>A0A1H7UQR9_9BACT</name>
<dbReference type="CDD" id="cd06171">
    <property type="entry name" value="Sigma70_r4"/>
    <property type="match status" value="1"/>
</dbReference>
<dbReference type="GO" id="GO:0006352">
    <property type="term" value="P:DNA-templated transcription initiation"/>
    <property type="evidence" value="ECO:0007669"/>
    <property type="project" value="InterPro"/>
</dbReference>
<sequence length="145" mass="16712">MVFRAEDRKDLVQDIYLKVFRHLGGFRFDAKLSTWIANIAYHTCINFLEKKKILLTGENYEHIPETGAAEQSLQGKELSGIINAAIDELPPVYKTIFVLFHKEELSISEICNITSMPEGTVKSHLFRARKQLKQIILLRHKKDSL</sequence>
<evidence type="ECO:0000259" key="6">
    <source>
        <dbReference type="Pfam" id="PF08281"/>
    </source>
</evidence>
<reference evidence="7 8" key="1">
    <citation type="submission" date="2016-10" db="EMBL/GenBank/DDBJ databases">
        <authorList>
            <person name="de Groot N.N."/>
        </authorList>
    </citation>
    <scope>NUCLEOTIDE SEQUENCE [LARGE SCALE GENOMIC DNA]</scope>
    <source>
        <strain evidence="7 8">DSM 21039</strain>
    </source>
</reference>
<dbReference type="GO" id="GO:0003677">
    <property type="term" value="F:DNA binding"/>
    <property type="evidence" value="ECO:0007669"/>
    <property type="project" value="InterPro"/>
</dbReference>
<accession>A0A1H7UQR9</accession>
<evidence type="ECO:0000256" key="3">
    <source>
        <dbReference type="ARBA" id="ARBA00023082"/>
    </source>
</evidence>
<dbReference type="Proteomes" id="UP000198984">
    <property type="component" value="Unassembled WGS sequence"/>
</dbReference>
<gene>
    <name evidence="7" type="ORF">SAMN04488505_10378</name>
</gene>
<dbReference type="InterPro" id="IPR036388">
    <property type="entry name" value="WH-like_DNA-bd_sf"/>
</dbReference>
<dbReference type="STRING" id="573321.SAMN04488505_10378"/>
<keyword evidence="8" id="KW-1185">Reference proteome</keyword>
<dbReference type="InterPro" id="IPR013324">
    <property type="entry name" value="RNA_pol_sigma_r3/r4-like"/>
</dbReference>
<keyword evidence="3" id="KW-0731">Sigma factor</keyword>
<dbReference type="AlphaFoldDB" id="A0A1H7UQR9"/>
<dbReference type="InterPro" id="IPR013325">
    <property type="entry name" value="RNA_pol_sigma_r2"/>
</dbReference>
<dbReference type="InterPro" id="IPR013249">
    <property type="entry name" value="RNA_pol_sigma70_r4_t2"/>
</dbReference>
<dbReference type="Gene3D" id="1.10.10.10">
    <property type="entry name" value="Winged helix-like DNA-binding domain superfamily/Winged helix DNA-binding domain"/>
    <property type="match status" value="1"/>
</dbReference>
<keyword evidence="4" id="KW-0804">Transcription</keyword>
<evidence type="ECO:0000313" key="8">
    <source>
        <dbReference type="Proteomes" id="UP000198984"/>
    </source>
</evidence>
<organism evidence="7 8">
    <name type="scientific">Chitinophaga rupis</name>
    <dbReference type="NCBI Taxonomy" id="573321"/>
    <lineage>
        <taxon>Bacteria</taxon>
        <taxon>Pseudomonadati</taxon>
        <taxon>Bacteroidota</taxon>
        <taxon>Chitinophagia</taxon>
        <taxon>Chitinophagales</taxon>
        <taxon>Chitinophagaceae</taxon>
        <taxon>Chitinophaga</taxon>
    </lineage>
</organism>
<dbReference type="NCBIfam" id="TIGR02937">
    <property type="entry name" value="sigma70-ECF"/>
    <property type="match status" value="1"/>
</dbReference>
<feature type="domain" description="RNA polymerase sigma factor 70 region 4 type 2" evidence="6">
    <location>
        <begin position="81"/>
        <end position="132"/>
    </location>
</feature>
<evidence type="ECO:0000256" key="1">
    <source>
        <dbReference type="ARBA" id="ARBA00010641"/>
    </source>
</evidence>
<dbReference type="PANTHER" id="PTHR43133">
    <property type="entry name" value="RNA POLYMERASE ECF-TYPE SIGMA FACTO"/>
    <property type="match status" value="1"/>
</dbReference>
<dbReference type="EMBL" id="FOBB01000003">
    <property type="protein sequence ID" value="SEL99313.1"/>
    <property type="molecule type" value="Genomic_DNA"/>
</dbReference>
<comment type="similarity">
    <text evidence="1">Belongs to the sigma-70 factor family. ECF subfamily.</text>
</comment>
<evidence type="ECO:0000313" key="7">
    <source>
        <dbReference type="EMBL" id="SEL99313.1"/>
    </source>
</evidence>
<evidence type="ECO:0000256" key="4">
    <source>
        <dbReference type="ARBA" id="ARBA00023163"/>
    </source>
</evidence>
<dbReference type="PANTHER" id="PTHR43133:SF51">
    <property type="entry name" value="RNA POLYMERASE SIGMA FACTOR"/>
    <property type="match status" value="1"/>
</dbReference>
<dbReference type="SUPFAM" id="SSF88659">
    <property type="entry name" value="Sigma3 and sigma4 domains of RNA polymerase sigma factors"/>
    <property type="match status" value="1"/>
</dbReference>
<evidence type="ECO:0000256" key="2">
    <source>
        <dbReference type="ARBA" id="ARBA00023015"/>
    </source>
</evidence>